<name>A0A5J5EJM6_9PEZI</name>
<evidence type="ECO:0000256" key="4">
    <source>
        <dbReference type="ARBA" id="ARBA00022679"/>
    </source>
</evidence>
<dbReference type="GO" id="GO:0000215">
    <property type="term" value="F:tRNA 2'-phosphotransferase activity"/>
    <property type="evidence" value="ECO:0007669"/>
    <property type="project" value="UniProtKB-EC"/>
</dbReference>
<protein>
    <recommendedName>
        <fullName evidence="3">2'-phosphotransferase</fullName>
        <ecNumber evidence="3">2.7.1.160</ecNumber>
    </recommendedName>
</protein>
<comment type="function">
    <text evidence="1">Catalyzes the last step of tRNA splicing, the transfer of the splice junction 2'-phosphate from ligated tRNA to NAD to produce ADP-ribose 1''-2'' cyclic phosphate.</text>
</comment>
<dbReference type="Pfam" id="PF01885">
    <property type="entry name" value="PTS_2-RNA"/>
    <property type="match status" value="1"/>
</dbReference>
<dbReference type="InParanoid" id="A0A5J5EJM6"/>
<dbReference type="GO" id="GO:0006388">
    <property type="term" value="P:tRNA splicing, via endonucleolytic cleavage and ligation"/>
    <property type="evidence" value="ECO:0007669"/>
    <property type="project" value="TreeGrafter"/>
</dbReference>
<dbReference type="PANTHER" id="PTHR12684">
    <property type="entry name" value="PUTATIVE PHOSPHOTRANSFERASE"/>
    <property type="match status" value="1"/>
</dbReference>
<reference evidence="8 9" key="1">
    <citation type="submission" date="2019-09" db="EMBL/GenBank/DDBJ databases">
        <title>Draft genome of the ectomycorrhizal ascomycete Sphaerosporella brunnea.</title>
        <authorList>
            <consortium name="DOE Joint Genome Institute"/>
            <person name="Benucci G.M."/>
            <person name="Marozzi G."/>
            <person name="Antonielli L."/>
            <person name="Sanchez S."/>
            <person name="Marco P."/>
            <person name="Wang X."/>
            <person name="Falini L.B."/>
            <person name="Barry K."/>
            <person name="Haridas S."/>
            <person name="Lipzen A."/>
            <person name="Labutti K."/>
            <person name="Grigoriev I.V."/>
            <person name="Murat C."/>
            <person name="Martin F."/>
            <person name="Albertini E."/>
            <person name="Donnini D."/>
            <person name="Bonito G."/>
        </authorList>
    </citation>
    <scope>NUCLEOTIDE SEQUENCE [LARGE SCALE GENOMIC DNA]</scope>
    <source>
        <strain evidence="8 9">Sb_GMNB300</strain>
    </source>
</reference>
<feature type="compositionally biased region" description="Basic residues" evidence="7">
    <location>
        <begin position="291"/>
        <end position="302"/>
    </location>
</feature>
<dbReference type="EMBL" id="VXIS01000254">
    <property type="protein sequence ID" value="KAA8895620.1"/>
    <property type="molecule type" value="Genomic_DNA"/>
</dbReference>
<feature type="compositionally biased region" description="Basic and acidic residues" evidence="7">
    <location>
        <begin position="184"/>
        <end position="202"/>
    </location>
</feature>
<dbReference type="Proteomes" id="UP000326924">
    <property type="component" value="Unassembled WGS sequence"/>
</dbReference>
<dbReference type="Gene3D" id="1.10.10.970">
    <property type="entry name" value="RNA 2'-phosphotransferase, Tpt1/KptA family, N-terminal domain"/>
    <property type="match status" value="1"/>
</dbReference>
<keyword evidence="5" id="KW-0520">NAD</keyword>
<keyword evidence="9" id="KW-1185">Reference proteome</keyword>
<evidence type="ECO:0000256" key="7">
    <source>
        <dbReference type="SAM" id="MobiDB-lite"/>
    </source>
</evidence>
<dbReference type="InterPro" id="IPR002745">
    <property type="entry name" value="Ptrans_KptA/Tpt1"/>
</dbReference>
<dbReference type="FunCoup" id="A0A5J5EJM6">
    <property type="interactions" value="219"/>
</dbReference>
<comment type="catalytic activity">
    <reaction evidence="6">
        <text>2'-phospho-[ligated tRNA] + NAD(+) = mature tRNA + ADP-alpha-D-ribose 1'',2''-cyclic phosphate + nicotinamide</text>
        <dbReference type="Rhea" id="RHEA:23324"/>
        <dbReference type="Rhea" id="RHEA-COMP:11106"/>
        <dbReference type="Rhea" id="RHEA-COMP:11107"/>
        <dbReference type="ChEBI" id="CHEBI:17154"/>
        <dbReference type="ChEBI" id="CHEBI:57540"/>
        <dbReference type="ChEBI" id="CHEBI:76596"/>
        <dbReference type="ChEBI" id="CHEBI:82883"/>
        <dbReference type="ChEBI" id="CHEBI:85027"/>
        <dbReference type="EC" id="2.7.1.160"/>
    </reaction>
</comment>
<dbReference type="InterPro" id="IPR042081">
    <property type="entry name" value="RNA_2'-PTrans_C"/>
</dbReference>
<comment type="caution">
    <text evidence="8">The sequence shown here is derived from an EMBL/GenBank/DDBJ whole genome shotgun (WGS) entry which is preliminary data.</text>
</comment>
<sequence length="318" mass="34823">MADSGAKRRGRGPMTPDVRISKALSYTLRHGAEKEGLKLRSDGYANVSELLAMNKFKSLGLTFAELKRLVAENDKQRYKLTPLSSVDDDSPATEEEHDGNGGGDDPARYLIRANQGHSIAISSEALELELLLPESPDFPPQVVHGTFYAFYPLIVASGGLKCMGRTHIHLSPLTAYQEFSARNPADKGGDHQSGKKKQEVLSGMRRDADVVFVIDARRAAEHGGCKFWRSANGVILTEGNADGVLLMEYVERVEDRRGLGILWEGGKIVKELPAELKNRMPPRGKEFVARGGRRGAKGKKSKGKEEEAVEVKIDAVDV</sequence>
<dbReference type="InterPro" id="IPR042080">
    <property type="entry name" value="RNA_2'-PTrans_N"/>
</dbReference>
<evidence type="ECO:0000256" key="3">
    <source>
        <dbReference type="ARBA" id="ARBA00012007"/>
    </source>
</evidence>
<accession>A0A5J5EJM6</accession>
<evidence type="ECO:0000313" key="9">
    <source>
        <dbReference type="Proteomes" id="UP000326924"/>
    </source>
</evidence>
<evidence type="ECO:0000256" key="5">
    <source>
        <dbReference type="ARBA" id="ARBA00023027"/>
    </source>
</evidence>
<dbReference type="OrthoDB" id="419694at2759"/>
<evidence type="ECO:0000256" key="6">
    <source>
        <dbReference type="ARBA" id="ARBA00047949"/>
    </source>
</evidence>
<comment type="similarity">
    <text evidence="2">Belongs to the KptA/TPT1 family.</text>
</comment>
<feature type="region of interest" description="Disordered" evidence="7">
    <location>
        <begin position="280"/>
        <end position="304"/>
    </location>
</feature>
<evidence type="ECO:0000313" key="8">
    <source>
        <dbReference type="EMBL" id="KAA8895620.1"/>
    </source>
</evidence>
<evidence type="ECO:0000256" key="1">
    <source>
        <dbReference type="ARBA" id="ARBA00003343"/>
    </source>
</evidence>
<dbReference type="PANTHER" id="PTHR12684:SF2">
    <property type="entry name" value="TRNA 2'-PHOSPHOTRANSFERASE 1"/>
    <property type="match status" value="1"/>
</dbReference>
<feature type="compositionally biased region" description="Acidic residues" evidence="7">
    <location>
        <begin position="86"/>
        <end position="97"/>
    </location>
</feature>
<dbReference type="Gene3D" id="3.20.170.30">
    <property type="match status" value="1"/>
</dbReference>
<feature type="region of interest" description="Disordered" evidence="7">
    <location>
        <begin position="181"/>
        <end position="202"/>
    </location>
</feature>
<evidence type="ECO:0000256" key="2">
    <source>
        <dbReference type="ARBA" id="ARBA00009836"/>
    </source>
</evidence>
<dbReference type="AlphaFoldDB" id="A0A5J5EJM6"/>
<dbReference type="SUPFAM" id="SSF56399">
    <property type="entry name" value="ADP-ribosylation"/>
    <property type="match status" value="1"/>
</dbReference>
<organism evidence="8 9">
    <name type="scientific">Sphaerosporella brunnea</name>
    <dbReference type="NCBI Taxonomy" id="1250544"/>
    <lineage>
        <taxon>Eukaryota</taxon>
        <taxon>Fungi</taxon>
        <taxon>Dikarya</taxon>
        <taxon>Ascomycota</taxon>
        <taxon>Pezizomycotina</taxon>
        <taxon>Pezizomycetes</taxon>
        <taxon>Pezizales</taxon>
        <taxon>Pyronemataceae</taxon>
        <taxon>Sphaerosporella</taxon>
    </lineage>
</organism>
<proteinExistence type="inferred from homology"/>
<feature type="region of interest" description="Disordered" evidence="7">
    <location>
        <begin position="80"/>
        <end position="109"/>
    </location>
</feature>
<gene>
    <name evidence="8" type="ORF">FN846DRAFT_784817</name>
</gene>
<dbReference type="EC" id="2.7.1.160" evidence="3"/>
<keyword evidence="4 8" id="KW-0808">Transferase</keyword>